<proteinExistence type="evidence at transcript level"/>
<sequence>MCANLQIVQTIGIAWLPNEFSFMKLILSKVRLLRTLYVDRNLDDFDNQASTIHNFLLFPFIGN</sequence>
<name>B6SXS6_MAIZE</name>
<organism evidence="1">
    <name type="scientific">Zea mays</name>
    <name type="common">Maize</name>
    <dbReference type="NCBI Taxonomy" id="4577"/>
    <lineage>
        <taxon>Eukaryota</taxon>
        <taxon>Viridiplantae</taxon>
        <taxon>Streptophyta</taxon>
        <taxon>Embryophyta</taxon>
        <taxon>Tracheophyta</taxon>
        <taxon>Spermatophyta</taxon>
        <taxon>Magnoliopsida</taxon>
        <taxon>Liliopsida</taxon>
        <taxon>Poales</taxon>
        <taxon>Poaceae</taxon>
        <taxon>PACMAD clade</taxon>
        <taxon>Panicoideae</taxon>
        <taxon>Andropogonodae</taxon>
        <taxon>Andropogoneae</taxon>
        <taxon>Tripsacinae</taxon>
        <taxon>Zea</taxon>
    </lineage>
</organism>
<protein>
    <submittedName>
        <fullName evidence="1">Uncharacterized protein</fullName>
    </submittedName>
</protein>
<reference evidence="1" key="1">
    <citation type="journal article" date="2009" name="Plant Mol. Biol.">
        <title>Insights into corn genes derived from large-scale cDNA sequencing.</title>
        <authorList>
            <person name="Alexandrov N.N."/>
            <person name="Brover V.V."/>
            <person name="Freidin S."/>
            <person name="Troukhan M.E."/>
            <person name="Tatarinova T.V."/>
            <person name="Zhang H."/>
            <person name="Swaller T.J."/>
            <person name="Lu Y.P."/>
            <person name="Bouck J."/>
            <person name="Flavell R.B."/>
            <person name="Feldmann K.A."/>
        </authorList>
    </citation>
    <scope>NUCLEOTIDE SEQUENCE</scope>
</reference>
<dbReference type="AlphaFoldDB" id="B6SXS6"/>
<dbReference type="EMBL" id="EU957541">
    <property type="protein sequence ID" value="ACG29659.1"/>
    <property type="molecule type" value="mRNA"/>
</dbReference>
<evidence type="ECO:0000313" key="1">
    <source>
        <dbReference type="EMBL" id="ACG29659.1"/>
    </source>
</evidence>
<accession>B6SXS6</accession>